<name>A0A561BSQ9_9ACTN</name>
<keyword evidence="3" id="KW-1185">Reference proteome</keyword>
<reference evidence="2 3" key="1">
    <citation type="submission" date="2019-06" db="EMBL/GenBank/DDBJ databases">
        <title>Sequencing the genomes of 1000 actinobacteria strains.</title>
        <authorList>
            <person name="Klenk H.-P."/>
        </authorList>
    </citation>
    <scope>NUCLEOTIDE SEQUENCE [LARGE SCALE GENOMIC DNA]</scope>
    <source>
        <strain evidence="2 3">DSM 24683</strain>
    </source>
</reference>
<dbReference type="AlphaFoldDB" id="A0A561BSQ9"/>
<dbReference type="Proteomes" id="UP000318380">
    <property type="component" value="Unassembled WGS sequence"/>
</dbReference>
<sequence>MRRKAVASSCAVLTAAVLGLTGCAGGDAGASTTTRDVAGTAPEVNAAPTAPTGLAAQIVVPKGYAADPRGSSGTFDLQTFLASISPAPPEDRALLLNAGFKTGYQAVRVSPDRRKQYTVQLFRTSSNRQAKNLQLGLWNQSSHSKKFSVPGVPQVFSDQRVVVTGTVNRSEAIAETSFVVGTTVVRTKVSEVGAVGGTLTPDVTLATTVAQQQHLRLARPAAG</sequence>
<comment type="caution">
    <text evidence="2">The sequence shown here is derived from an EMBL/GenBank/DDBJ whole genome shotgun (WGS) entry which is preliminary data.</text>
</comment>
<evidence type="ECO:0000256" key="1">
    <source>
        <dbReference type="SAM" id="SignalP"/>
    </source>
</evidence>
<feature type="signal peptide" evidence="1">
    <location>
        <begin position="1"/>
        <end position="26"/>
    </location>
</feature>
<dbReference type="OrthoDB" id="3824848at2"/>
<dbReference type="PROSITE" id="PS51257">
    <property type="entry name" value="PROKAR_LIPOPROTEIN"/>
    <property type="match status" value="1"/>
</dbReference>
<evidence type="ECO:0000313" key="2">
    <source>
        <dbReference type="EMBL" id="TWD81940.1"/>
    </source>
</evidence>
<dbReference type="RefSeq" id="WP_145807186.1">
    <property type="nucleotide sequence ID" value="NZ_VIVK01000001.1"/>
</dbReference>
<proteinExistence type="predicted"/>
<gene>
    <name evidence="2" type="ORF">FB561_3064</name>
</gene>
<keyword evidence="1" id="KW-0732">Signal</keyword>
<evidence type="ECO:0008006" key="4">
    <source>
        <dbReference type="Google" id="ProtNLM"/>
    </source>
</evidence>
<evidence type="ECO:0000313" key="3">
    <source>
        <dbReference type="Proteomes" id="UP000318380"/>
    </source>
</evidence>
<organism evidence="2 3">
    <name type="scientific">Kribbella amoyensis</name>
    <dbReference type="NCBI Taxonomy" id="996641"/>
    <lineage>
        <taxon>Bacteria</taxon>
        <taxon>Bacillati</taxon>
        <taxon>Actinomycetota</taxon>
        <taxon>Actinomycetes</taxon>
        <taxon>Propionibacteriales</taxon>
        <taxon>Kribbellaceae</taxon>
        <taxon>Kribbella</taxon>
    </lineage>
</organism>
<protein>
    <recommendedName>
        <fullName evidence="4">Lipoprotein</fullName>
    </recommendedName>
</protein>
<accession>A0A561BSQ9</accession>
<feature type="chain" id="PRO_5039300094" description="Lipoprotein" evidence="1">
    <location>
        <begin position="27"/>
        <end position="223"/>
    </location>
</feature>
<dbReference type="EMBL" id="VIVK01000001">
    <property type="protein sequence ID" value="TWD81940.1"/>
    <property type="molecule type" value="Genomic_DNA"/>
</dbReference>